<dbReference type="GeneID" id="77729772"/>
<feature type="region of interest" description="Disordered" evidence="1">
    <location>
        <begin position="1"/>
        <end position="37"/>
    </location>
</feature>
<sequence>MTSPTSQAAGGKRKAIELPVRLRKHTRTRKGPESETQRTALESFGTVTAQVMPIIHHIAKHVHIPDADDPSMPDYELTQLVMKLDYHLSLCEEAADHLLAGDDWRLGKEDMESRCDEIWTAVNDRRVQDLISTEGGFSEEGMKSRLVLHGVLSSTIKAQLPVKSKAPVKTPQWSLENLHSILEHNYRPDGDIPWQVAAYLDSTISEAGLLDKNTHWFDLVNQHYDQNYSPDDLRTIGISGRDEEAAGKLARALMREEGVSIRAEREAKAERMGTKHTTSDTGKSAELDEETSVGHSADEDGDEPEGGGDEDDDGEKDEEGDTVEVMMLLLTGQKIHLTPCPLH</sequence>
<evidence type="ECO:0000256" key="1">
    <source>
        <dbReference type="SAM" id="MobiDB-lite"/>
    </source>
</evidence>
<feature type="region of interest" description="Disordered" evidence="1">
    <location>
        <begin position="264"/>
        <end position="324"/>
    </location>
</feature>
<proteinExistence type="predicted"/>
<comment type="caution">
    <text evidence="2">The sequence shown here is derived from an EMBL/GenBank/DDBJ whole genome shotgun (WGS) entry which is preliminary data.</text>
</comment>
<keyword evidence="3" id="KW-1185">Reference proteome</keyword>
<feature type="compositionally biased region" description="Basic and acidic residues" evidence="1">
    <location>
        <begin position="264"/>
        <end position="273"/>
    </location>
</feature>
<protein>
    <submittedName>
        <fullName evidence="2">Uncharacterized protein</fullName>
    </submittedName>
</protein>
<accession>A0AA38LYK7</accession>
<reference evidence="2" key="1">
    <citation type="journal article" date="2022" name="G3 (Bethesda)">
        <title>High quality genome of the basidiomycete yeast Dioszegia hungarica PDD-24b-2 isolated from cloud water.</title>
        <authorList>
            <person name="Jarrige D."/>
            <person name="Haridas S."/>
            <person name="Bleykasten-Grosshans C."/>
            <person name="Joly M."/>
            <person name="Nadalig T."/>
            <person name="Sancelme M."/>
            <person name="Vuilleumier S."/>
            <person name="Grigoriev I.V."/>
            <person name="Amato P."/>
            <person name="Bringel F."/>
        </authorList>
    </citation>
    <scope>NUCLEOTIDE SEQUENCE</scope>
    <source>
        <strain evidence="2">PDD-24b-2</strain>
    </source>
</reference>
<gene>
    <name evidence="2" type="ORF">MKK02DRAFT_39382</name>
</gene>
<evidence type="ECO:0000313" key="2">
    <source>
        <dbReference type="EMBL" id="KAI9639104.1"/>
    </source>
</evidence>
<feature type="compositionally biased region" description="Acidic residues" evidence="1">
    <location>
        <begin position="299"/>
        <end position="322"/>
    </location>
</feature>
<dbReference type="AlphaFoldDB" id="A0AA38LYK7"/>
<organism evidence="2 3">
    <name type="scientific">Dioszegia hungarica</name>
    <dbReference type="NCBI Taxonomy" id="4972"/>
    <lineage>
        <taxon>Eukaryota</taxon>
        <taxon>Fungi</taxon>
        <taxon>Dikarya</taxon>
        <taxon>Basidiomycota</taxon>
        <taxon>Agaricomycotina</taxon>
        <taxon>Tremellomycetes</taxon>
        <taxon>Tremellales</taxon>
        <taxon>Bulleribasidiaceae</taxon>
        <taxon>Dioszegia</taxon>
    </lineage>
</organism>
<evidence type="ECO:0000313" key="3">
    <source>
        <dbReference type="Proteomes" id="UP001164286"/>
    </source>
</evidence>
<dbReference type="EMBL" id="JAKWFO010000001">
    <property type="protein sequence ID" value="KAI9639104.1"/>
    <property type="molecule type" value="Genomic_DNA"/>
</dbReference>
<name>A0AA38LYK7_9TREE</name>
<dbReference type="RefSeq" id="XP_052948881.1">
    <property type="nucleotide sequence ID" value="XM_053090567.1"/>
</dbReference>
<dbReference type="Proteomes" id="UP001164286">
    <property type="component" value="Unassembled WGS sequence"/>
</dbReference>